<comment type="caution">
    <text evidence="1">The sequence shown here is derived from an EMBL/GenBank/DDBJ whole genome shotgun (WGS) entry which is preliminary data.</text>
</comment>
<gene>
    <name evidence="1" type="ORF">AUJ95_08960</name>
</gene>
<organism evidence="1 2">
    <name type="scientific">Candidatus Desantisbacteria bacterium CG2_30_40_21</name>
    <dbReference type="NCBI Taxonomy" id="1817895"/>
    <lineage>
        <taxon>Bacteria</taxon>
        <taxon>Candidatus Desantisiibacteriota</taxon>
    </lineage>
</organism>
<dbReference type="STRING" id="1817895.AUJ95_08960"/>
<dbReference type="EMBL" id="MNYI01000232">
    <property type="protein sequence ID" value="OIP36815.1"/>
    <property type="molecule type" value="Genomic_DNA"/>
</dbReference>
<evidence type="ECO:0000313" key="1">
    <source>
        <dbReference type="EMBL" id="OIP36815.1"/>
    </source>
</evidence>
<evidence type="ECO:0008006" key="3">
    <source>
        <dbReference type="Google" id="ProtNLM"/>
    </source>
</evidence>
<dbReference type="Proteomes" id="UP000183085">
    <property type="component" value="Unassembled WGS sequence"/>
</dbReference>
<proteinExistence type="predicted"/>
<protein>
    <recommendedName>
        <fullName evidence="3">Transcription regulator TrmB N-terminal domain-containing protein</fullName>
    </recommendedName>
</protein>
<accession>A0A1J5DYQ2</accession>
<dbReference type="AlphaFoldDB" id="A0A1J5DYQ2"/>
<name>A0A1J5DYQ2_9BACT</name>
<evidence type="ECO:0000313" key="2">
    <source>
        <dbReference type="Proteomes" id="UP000183085"/>
    </source>
</evidence>
<reference evidence="1 2" key="1">
    <citation type="journal article" date="2016" name="Environ. Microbiol.">
        <title>Genomic resolution of a cold subsurface aquifer community provides metabolic insights for novel microbes adapted to high CO concentrations.</title>
        <authorList>
            <person name="Probst A.J."/>
            <person name="Castelle C.J."/>
            <person name="Singh A."/>
            <person name="Brown C.T."/>
            <person name="Anantharaman K."/>
            <person name="Sharon I."/>
            <person name="Hug L.A."/>
            <person name="Burstein D."/>
            <person name="Emerson J.B."/>
            <person name="Thomas B.C."/>
            <person name="Banfield J.F."/>
        </authorList>
    </citation>
    <scope>NUCLEOTIDE SEQUENCE [LARGE SCALE GENOMIC DNA]</scope>
    <source>
        <strain evidence="1">CG2_30_40_21</strain>
    </source>
</reference>
<sequence length="97" mass="11449">MKSISEFLEELTQSNDEMEIVVFFHNNQFAMDTALNIARWLKKDYSQIEDQLTHLFSLGVLEKMGEGSSAIYSYTQDIEKIKVLDRFIKLIRERLKK</sequence>